<protein>
    <submittedName>
        <fullName evidence="1">Acetyltransferase-like isoleucine patch superfamily enzyme</fullName>
    </submittedName>
</protein>
<dbReference type="SUPFAM" id="SSF51161">
    <property type="entry name" value="Trimeric LpxA-like enzymes"/>
    <property type="match status" value="1"/>
</dbReference>
<evidence type="ECO:0000313" key="2">
    <source>
        <dbReference type="Proteomes" id="UP000548326"/>
    </source>
</evidence>
<dbReference type="InterPro" id="IPR051159">
    <property type="entry name" value="Hexapeptide_acetyltransf"/>
</dbReference>
<comment type="caution">
    <text evidence="1">The sequence shown here is derived from an EMBL/GenBank/DDBJ whole genome shotgun (WGS) entry which is preliminary data.</text>
</comment>
<dbReference type="InterPro" id="IPR011004">
    <property type="entry name" value="Trimer_LpxA-like_sf"/>
</dbReference>
<dbReference type="AlphaFoldDB" id="A0A841JC75"/>
<evidence type="ECO:0000313" key="1">
    <source>
        <dbReference type="EMBL" id="MBB6128759.1"/>
    </source>
</evidence>
<gene>
    <name evidence="1" type="ORF">HDF22_002882</name>
</gene>
<dbReference type="EMBL" id="JACHCA010000007">
    <property type="protein sequence ID" value="MBB6128759.1"/>
    <property type="molecule type" value="Genomic_DNA"/>
</dbReference>
<proteinExistence type="predicted"/>
<accession>A0A841JC75</accession>
<dbReference type="CDD" id="cd04647">
    <property type="entry name" value="LbH_MAT_like"/>
    <property type="match status" value="1"/>
</dbReference>
<reference evidence="1 2" key="1">
    <citation type="submission" date="2020-08" db="EMBL/GenBank/DDBJ databases">
        <title>Genomic Encyclopedia of Type Strains, Phase IV (KMG-V): Genome sequencing to study the core and pangenomes of soil and plant-associated prokaryotes.</title>
        <authorList>
            <person name="Whitman W."/>
        </authorList>
    </citation>
    <scope>NUCLEOTIDE SEQUENCE [LARGE SCALE GENOMIC DNA]</scope>
    <source>
        <strain evidence="1 2">MP601</strain>
    </source>
</reference>
<name>A0A841JC75_9SPHI</name>
<dbReference type="GO" id="GO:0016740">
    <property type="term" value="F:transferase activity"/>
    <property type="evidence" value="ECO:0007669"/>
    <property type="project" value="UniProtKB-KW"/>
</dbReference>
<dbReference type="PANTHER" id="PTHR23416">
    <property type="entry name" value="SIALIC ACID SYNTHASE-RELATED"/>
    <property type="match status" value="1"/>
</dbReference>
<dbReference type="Gene3D" id="2.160.10.10">
    <property type="entry name" value="Hexapeptide repeat proteins"/>
    <property type="match status" value="1"/>
</dbReference>
<sequence>MIKAFKFLSRINLKSIIFNFRYFPFKTAIKFPVLISSNVFLHKTKGRVIINAPIRTALVQIGYGSIGVTDFKRSRAVWEVDGDVVFNGRAFIMHGCKINVFKNAELIFGDDFNMSTECAIVAAKKITIGDHSGISWESLVMDTDFHHIADQATGEVFNHPKEIIIGDNVWVGCKCTILKGAVIPSGSVVAANSMVTKTLSGENSIFGGNPVRVLKTGIKWWY</sequence>
<keyword evidence="1" id="KW-0808">Transferase</keyword>
<organism evidence="1 2">
    <name type="scientific">Mucilaginibacter lappiensis</name>
    <dbReference type="NCBI Taxonomy" id="354630"/>
    <lineage>
        <taxon>Bacteria</taxon>
        <taxon>Pseudomonadati</taxon>
        <taxon>Bacteroidota</taxon>
        <taxon>Sphingobacteriia</taxon>
        <taxon>Sphingobacteriales</taxon>
        <taxon>Sphingobacteriaceae</taxon>
        <taxon>Mucilaginibacter</taxon>
    </lineage>
</organism>
<dbReference type="Proteomes" id="UP000548326">
    <property type="component" value="Unassembled WGS sequence"/>
</dbReference>
<dbReference type="RefSeq" id="WP_183588125.1">
    <property type="nucleotide sequence ID" value="NZ_JACHCA010000007.1"/>
</dbReference>